<evidence type="ECO:0000313" key="5">
    <source>
        <dbReference type="Proteomes" id="UP000799429"/>
    </source>
</evidence>
<keyword evidence="5" id="KW-1185">Reference proteome</keyword>
<dbReference type="Pfam" id="PF00732">
    <property type="entry name" value="GMC_oxred_N"/>
    <property type="match status" value="1"/>
</dbReference>
<evidence type="ECO:0000313" key="4">
    <source>
        <dbReference type="EMBL" id="KAF2840699.1"/>
    </source>
</evidence>
<dbReference type="Pfam" id="PF05199">
    <property type="entry name" value="GMC_oxred_C"/>
    <property type="match status" value="1"/>
</dbReference>
<dbReference type="InterPro" id="IPR007867">
    <property type="entry name" value="GMC_OxRtase_C"/>
</dbReference>
<dbReference type="OrthoDB" id="269227at2759"/>
<dbReference type="InterPro" id="IPR012132">
    <property type="entry name" value="GMC_OxRdtase"/>
</dbReference>
<evidence type="ECO:0000259" key="3">
    <source>
        <dbReference type="PROSITE" id="PS00624"/>
    </source>
</evidence>
<reference evidence="4" key="1">
    <citation type="journal article" date="2020" name="Stud. Mycol.">
        <title>101 Dothideomycetes genomes: a test case for predicting lifestyles and emergence of pathogens.</title>
        <authorList>
            <person name="Haridas S."/>
            <person name="Albert R."/>
            <person name="Binder M."/>
            <person name="Bloem J."/>
            <person name="Labutti K."/>
            <person name="Salamov A."/>
            <person name="Andreopoulos B."/>
            <person name="Baker S."/>
            <person name="Barry K."/>
            <person name="Bills G."/>
            <person name="Bluhm B."/>
            <person name="Cannon C."/>
            <person name="Castanera R."/>
            <person name="Culley D."/>
            <person name="Daum C."/>
            <person name="Ezra D."/>
            <person name="Gonzalez J."/>
            <person name="Henrissat B."/>
            <person name="Kuo A."/>
            <person name="Liang C."/>
            <person name="Lipzen A."/>
            <person name="Lutzoni F."/>
            <person name="Magnuson J."/>
            <person name="Mondo S."/>
            <person name="Nolan M."/>
            <person name="Ohm R."/>
            <person name="Pangilinan J."/>
            <person name="Park H.-J."/>
            <person name="Ramirez L."/>
            <person name="Alfaro M."/>
            <person name="Sun H."/>
            <person name="Tritt A."/>
            <person name="Yoshinaga Y."/>
            <person name="Zwiers L.-H."/>
            <person name="Turgeon B."/>
            <person name="Goodwin S."/>
            <person name="Spatafora J."/>
            <person name="Crous P."/>
            <person name="Grigoriev I."/>
        </authorList>
    </citation>
    <scope>NUCLEOTIDE SEQUENCE</scope>
    <source>
        <strain evidence="4">CBS 101060</strain>
    </source>
</reference>
<keyword evidence="2" id="KW-0732">Signal</keyword>
<dbReference type="PANTHER" id="PTHR11552:SF80">
    <property type="entry name" value="GMC OXIDOREDUCTASE"/>
    <property type="match status" value="1"/>
</dbReference>
<protein>
    <submittedName>
        <fullName evidence="4">GMC oxidoreductase</fullName>
    </submittedName>
</protein>
<name>A0A9P4SDZ6_9PEZI</name>
<accession>A0A9P4SDZ6</accession>
<evidence type="ECO:0000256" key="2">
    <source>
        <dbReference type="SAM" id="SignalP"/>
    </source>
</evidence>
<sequence>MPAFSSLRHIFRFALLSLIVVPSAASQWANNTYDYIVVGSGPGGGPLAAKVAEKGYSVLLIEAGDDQENNLNELVAAWGGNASNDPKMRWDFFVKYHSDPAISNQYEHMTWRTREGKFYVGLNPPAGAEQLGVYYPRAGTLGGCATHNAIASALGSNRNWDYIAEVTGDNSWSHENMTKYFMRLENNHYLPKNTSGHGFNGYLDISLPDPELLANQTGFQDMLRAVAKVTGQNPDDIHNLVRRDINNDAPDHDQQTGIFSFPGHMTPDGRRVTSANPIRTIARAMDGNGQKKYKLSVQLNSLATRVLFSNSTTGTRPRAIGVEFLEGQSMYAADPRYSANKTGTLRSAYASKEVIISGGTFNSPQILKLSGVGPAAELKKFNIPVVVDLPGVGTNMQDNYEIGHIAVASSNFASVAPLCTYGAPGDPCLEMWQHEGKGPYASGPADSVMYKTSNAAFDERDLFMWTTPGAFRGFWPAENVNDPRDFALPPTTWDFSMAKINPTSRAGTVNLRSANPRDVPDINFRFFEDGGEADLAAMEEGLLFARKAFGAAGAPYAPWTEVAPCNGTTECDIKHHIRTQAWSHHATSSCSIGGDDDPMAVLDSRFRVRGTMGLRVVDASAFPRIPGAFPVLPTFILSEKATEAVLEDAAAL</sequence>
<dbReference type="PIRSF" id="PIRSF000137">
    <property type="entry name" value="Alcohol_oxidase"/>
    <property type="match status" value="1"/>
</dbReference>
<dbReference type="InterPro" id="IPR036188">
    <property type="entry name" value="FAD/NAD-bd_sf"/>
</dbReference>
<dbReference type="PANTHER" id="PTHR11552">
    <property type="entry name" value="GLUCOSE-METHANOL-CHOLINE GMC OXIDOREDUCTASE"/>
    <property type="match status" value="1"/>
</dbReference>
<comment type="caution">
    <text evidence="4">The sequence shown here is derived from an EMBL/GenBank/DDBJ whole genome shotgun (WGS) entry which is preliminary data.</text>
</comment>
<dbReference type="Proteomes" id="UP000799429">
    <property type="component" value="Unassembled WGS sequence"/>
</dbReference>
<dbReference type="EMBL" id="MU006092">
    <property type="protein sequence ID" value="KAF2840699.1"/>
    <property type="molecule type" value="Genomic_DNA"/>
</dbReference>
<comment type="similarity">
    <text evidence="1">Belongs to the GMC oxidoreductase family.</text>
</comment>
<dbReference type="Gene3D" id="3.50.50.60">
    <property type="entry name" value="FAD/NAD(P)-binding domain"/>
    <property type="match status" value="1"/>
</dbReference>
<feature type="signal peptide" evidence="2">
    <location>
        <begin position="1"/>
        <end position="25"/>
    </location>
</feature>
<dbReference type="InterPro" id="IPR000172">
    <property type="entry name" value="GMC_OxRdtase_N"/>
</dbReference>
<evidence type="ECO:0000256" key="1">
    <source>
        <dbReference type="ARBA" id="ARBA00010790"/>
    </source>
</evidence>
<proteinExistence type="inferred from homology"/>
<gene>
    <name evidence="4" type="ORF">M501DRAFT_1001707</name>
</gene>
<organism evidence="4 5">
    <name type="scientific">Patellaria atrata CBS 101060</name>
    <dbReference type="NCBI Taxonomy" id="1346257"/>
    <lineage>
        <taxon>Eukaryota</taxon>
        <taxon>Fungi</taxon>
        <taxon>Dikarya</taxon>
        <taxon>Ascomycota</taxon>
        <taxon>Pezizomycotina</taxon>
        <taxon>Dothideomycetes</taxon>
        <taxon>Dothideomycetes incertae sedis</taxon>
        <taxon>Patellariales</taxon>
        <taxon>Patellariaceae</taxon>
        <taxon>Patellaria</taxon>
    </lineage>
</organism>
<dbReference type="SUPFAM" id="SSF54373">
    <property type="entry name" value="FAD-linked reductases, C-terminal domain"/>
    <property type="match status" value="1"/>
</dbReference>
<dbReference type="GO" id="GO:0050660">
    <property type="term" value="F:flavin adenine dinucleotide binding"/>
    <property type="evidence" value="ECO:0007669"/>
    <property type="project" value="InterPro"/>
</dbReference>
<feature type="domain" description="Glucose-methanol-choline oxidoreductase N-terminal" evidence="3">
    <location>
        <begin position="359"/>
        <end position="373"/>
    </location>
</feature>
<feature type="chain" id="PRO_5040354217" evidence="2">
    <location>
        <begin position="26"/>
        <end position="652"/>
    </location>
</feature>
<dbReference type="Gene3D" id="3.30.560.10">
    <property type="entry name" value="Glucose Oxidase, domain 3"/>
    <property type="match status" value="1"/>
</dbReference>
<dbReference type="GO" id="GO:0016614">
    <property type="term" value="F:oxidoreductase activity, acting on CH-OH group of donors"/>
    <property type="evidence" value="ECO:0007669"/>
    <property type="project" value="InterPro"/>
</dbReference>
<dbReference type="AlphaFoldDB" id="A0A9P4SDZ6"/>
<dbReference type="PROSITE" id="PS00624">
    <property type="entry name" value="GMC_OXRED_2"/>
    <property type="match status" value="1"/>
</dbReference>
<dbReference type="SUPFAM" id="SSF51905">
    <property type="entry name" value="FAD/NAD(P)-binding domain"/>
    <property type="match status" value="1"/>
</dbReference>